<proteinExistence type="predicted"/>
<feature type="transmembrane region" description="Helical" evidence="1">
    <location>
        <begin position="12"/>
        <end position="31"/>
    </location>
</feature>
<keyword evidence="1" id="KW-0812">Transmembrane</keyword>
<organism evidence="2 3">
    <name type="scientific">Amborella trichopoda</name>
    <dbReference type="NCBI Taxonomy" id="13333"/>
    <lineage>
        <taxon>Eukaryota</taxon>
        <taxon>Viridiplantae</taxon>
        <taxon>Streptophyta</taxon>
        <taxon>Embryophyta</taxon>
        <taxon>Tracheophyta</taxon>
        <taxon>Spermatophyta</taxon>
        <taxon>Magnoliopsida</taxon>
        <taxon>Amborellales</taxon>
        <taxon>Amborellaceae</taxon>
        <taxon>Amborella</taxon>
    </lineage>
</organism>
<keyword evidence="3" id="KW-1185">Reference proteome</keyword>
<keyword evidence="1" id="KW-0472">Membrane</keyword>
<sequence length="80" mass="8837">MQAARVRTAVRMMVGAFLMVGAAVTVIAILMAKIPHFPMKLGFILIGVLRMIAAAFWIRYYYVTLFPTVDVPPPIVNDGL</sequence>
<dbReference type="EMBL" id="KI394767">
    <property type="protein sequence ID" value="ERN01209.1"/>
    <property type="molecule type" value="Genomic_DNA"/>
</dbReference>
<evidence type="ECO:0000313" key="3">
    <source>
        <dbReference type="Proteomes" id="UP000017836"/>
    </source>
</evidence>
<dbReference type="Proteomes" id="UP000017836">
    <property type="component" value="Unassembled WGS sequence"/>
</dbReference>
<feature type="transmembrane region" description="Helical" evidence="1">
    <location>
        <begin position="43"/>
        <end position="62"/>
    </location>
</feature>
<keyword evidence="1" id="KW-1133">Transmembrane helix</keyword>
<dbReference type="AlphaFoldDB" id="W1P0R7"/>
<protein>
    <recommendedName>
        <fullName evidence="4">GDT1 family protein</fullName>
    </recommendedName>
</protein>
<gene>
    <name evidence="2" type="ORF">AMTR_s00002p00237460</name>
</gene>
<dbReference type="Gramene" id="ERN01209">
    <property type="protein sequence ID" value="ERN01209"/>
    <property type="gene ID" value="AMTR_s00002p00237460"/>
</dbReference>
<accession>W1P0R7</accession>
<evidence type="ECO:0000313" key="2">
    <source>
        <dbReference type="EMBL" id="ERN01209.1"/>
    </source>
</evidence>
<reference evidence="3" key="1">
    <citation type="journal article" date="2013" name="Science">
        <title>The Amborella genome and the evolution of flowering plants.</title>
        <authorList>
            <consortium name="Amborella Genome Project"/>
        </authorList>
    </citation>
    <scope>NUCLEOTIDE SEQUENCE [LARGE SCALE GENOMIC DNA]</scope>
</reference>
<name>W1P0R7_AMBTC</name>
<evidence type="ECO:0008006" key="4">
    <source>
        <dbReference type="Google" id="ProtNLM"/>
    </source>
</evidence>
<evidence type="ECO:0000256" key="1">
    <source>
        <dbReference type="SAM" id="Phobius"/>
    </source>
</evidence>
<dbReference type="HOGENOM" id="CLU_195512_0_0_1"/>